<dbReference type="Gene3D" id="3.30.70.100">
    <property type="match status" value="1"/>
</dbReference>
<dbReference type="AlphaFoldDB" id="A0A4P1KIX1"/>
<gene>
    <name evidence="2" type="ORF">NCTC9239_03433</name>
</gene>
<sequence length="163" mass="17795">MTGERPRSPHHLAVREAGEAAFAFRVPLPLHRAIYVSDAVGGAATSLLILAEILGESERNNRREGLTSALMRHGGQFLQIIEGRRTDVDRLMDRLRVDPRHENLRLLSDVAVSGRRFGDWPMILAELTPEAARLLNGEALDQLSPARAETLLALAVGVAPVPA</sequence>
<reference evidence="2 3" key="1">
    <citation type="submission" date="2019-04" db="EMBL/GenBank/DDBJ databases">
        <authorList>
            <consortium name="Pathogen Informatics"/>
        </authorList>
    </citation>
    <scope>NUCLEOTIDE SEQUENCE [LARGE SCALE GENOMIC DNA]</scope>
    <source>
        <strain evidence="2 3">NCTC9239</strain>
    </source>
</reference>
<organism evidence="2 3">
    <name type="scientific">Brevundimonas vancanneytii</name>
    <dbReference type="NCBI Taxonomy" id="1325724"/>
    <lineage>
        <taxon>Bacteria</taxon>
        <taxon>Pseudomonadati</taxon>
        <taxon>Pseudomonadota</taxon>
        <taxon>Alphaproteobacteria</taxon>
        <taxon>Caulobacterales</taxon>
        <taxon>Caulobacteraceae</taxon>
        <taxon>Brevundimonas</taxon>
    </lineage>
</organism>
<dbReference type="EMBL" id="LR588407">
    <property type="protein sequence ID" value="VTO20380.1"/>
    <property type="molecule type" value="Genomic_DNA"/>
</dbReference>
<dbReference type="GO" id="GO:0071949">
    <property type="term" value="F:FAD binding"/>
    <property type="evidence" value="ECO:0007669"/>
    <property type="project" value="InterPro"/>
</dbReference>
<protein>
    <submittedName>
        <fullName evidence="2">Sensors of blue-light using FAD</fullName>
    </submittedName>
</protein>
<dbReference type="Proteomes" id="UP000309952">
    <property type="component" value="Chromosome"/>
</dbReference>
<dbReference type="SMART" id="SM01034">
    <property type="entry name" value="BLUF"/>
    <property type="match status" value="1"/>
</dbReference>
<evidence type="ECO:0000313" key="3">
    <source>
        <dbReference type="Proteomes" id="UP000309952"/>
    </source>
</evidence>
<feature type="domain" description="BLUF" evidence="1">
    <location>
        <begin position="30"/>
        <end position="123"/>
    </location>
</feature>
<dbReference type="GO" id="GO:0009882">
    <property type="term" value="F:blue light photoreceptor activity"/>
    <property type="evidence" value="ECO:0007669"/>
    <property type="project" value="InterPro"/>
</dbReference>
<dbReference type="PROSITE" id="PS50925">
    <property type="entry name" value="BLUF"/>
    <property type="match status" value="1"/>
</dbReference>
<dbReference type="KEGG" id="bvy:NCTC9239_03433"/>
<accession>A0A4P1KIX1</accession>
<evidence type="ECO:0000313" key="2">
    <source>
        <dbReference type="EMBL" id="VTO20380.1"/>
    </source>
</evidence>
<dbReference type="InterPro" id="IPR007024">
    <property type="entry name" value="BLUF_domain"/>
</dbReference>
<evidence type="ECO:0000259" key="1">
    <source>
        <dbReference type="PROSITE" id="PS50925"/>
    </source>
</evidence>
<keyword evidence="3" id="KW-1185">Reference proteome</keyword>
<proteinExistence type="predicted"/>
<dbReference type="SUPFAM" id="SSF54975">
    <property type="entry name" value="Acylphosphatase/BLUF domain-like"/>
    <property type="match status" value="1"/>
</dbReference>
<dbReference type="InterPro" id="IPR036046">
    <property type="entry name" value="Acylphosphatase-like_dom_sf"/>
</dbReference>
<dbReference type="Pfam" id="PF04940">
    <property type="entry name" value="BLUF"/>
    <property type="match status" value="1"/>
</dbReference>
<name>A0A4P1KIX1_9CAUL</name>